<dbReference type="Proteomes" id="UP000886817">
    <property type="component" value="Unassembled WGS sequence"/>
</dbReference>
<dbReference type="EMBL" id="DXEX01000186">
    <property type="protein sequence ID" value="HIX59749.1"/>
    <property type="molecule type" value="Genomic_DNA"/>
</dbReference>
<keyword evidence="1" id="KW-0472">Membrane</keyword>
<proteinExistence type="predicted"/>
<keyword evidence="1" id="KW-1133">Transmembrane helix</keyword>
<sequence length="358" mass="39722">MTGRKWKNCFYTIREKWNFALTWRLLGLAAGIFCYLLAVGFYQDLCEGKNLVTVQLTGVLPNGNEADKICELELEQEAPIGVVFWNTQGEQQVSNPALERSTGAELSVLRGDPGIYLPGLYGLSGDGCILDETTARELFGSRFVVGNEITVNGADYRIEQVLDEGDSMILYRGVGEELTFSMVNLQIPEGESVSRTVNNFLTRYQLTGSILDNTILFAVGKAGLLLWPFLMAGQMLRILAGEYQSSRGNEKRRILWAGILLAAGLLFLAGVSSQISLSLDMIPSRWSDFGFWTSRLQEKMEGLSLFIRSAKSPGQVRQLSALARSFVCSVLSCVCYLTAVRSKRRRVRSPEALPLKQL</sequence>
<protein>
    <submittedName>
        <fullName evidence="2">ABC transporter permease</fullName>
    </submittedName>
</protein>
<feature type="transmembrane region" description="Helical" evidence="1">
    <location>
        <begin position="21"/>
        <end position="42"/>
    </location>
</feature>
<accession>A0A9D1WIU1</accession>
<feature type="transmembrane region" description="Helical" evidence="1">
    <location>
        <begin position="215"/>
        <end position="233"/>
    </location>
</feature>
<evidence type="ECO:0000256" key="1">
    <source>
        <dbReference type="SAM" id="Phobius"/>
    </source>
</evidence>
<name>A0A9D1WIU1_9FIRM</name>
<gene>
    <name evidence="2" type="ORF">IAA45_08555</name>
</gene>
<evidence type="ECO:0000313" key="2">
    <source>
        <dbReference type="EMBL" id="HIX59749.1"/>
    </source>
</evidence>
<feature type="transmembrane region" description="Helical" evidence="1">
    <location>
        <begin position="321"/>
        <end position="339"/>
    </location>
</feature>
<feature type="transmembrane region" description="Helical" evidence="1">
    <location>
        <begin position="254"/>
        <end position="277"/>
    </location>
</feature>
<comment type="caution">
    <text evidence="2">The sequence shown here is derived from an EMBL/GenBank/DDBJ whole genome shotgun (WGS) entry which is preliminary data.</text>
</comment>
<dbReference type="AlphaFoldDB" id="A0A9D1WIU1"/>
<reference evidence="2" key="1">
    <citation type="journal article" date="2021" name="PeerJ">
        <title>Extensive microbial diversity within the chicken gut microbiome revealed by metagenomics and culture.</title>
        <authorList>
            <person name="Gilroy R."/>
            <person name="Ravi A."/>
            <person name="Getino M."/>
            <person name="Pursley I."/>
            <person name="Horton D.L."/>
            <person name="Alikhan N.F."/>
            <person name="Baker D."/>
            <person name="Gharbi K."/>
            <person name="Hall N."/>
            <person name="Watson M."/>
            <person name="Adriaenssens E.M."/>
            <person name="Foster-Nyarko E."/>
            <person name="Jarju S."/>
            <person name="Secka A."/>
            <person name="Antonio M."/>
            <person name="Oren A."/>
            <person name="Chaudhuri R.R."/>
            <person name="La Ragione R."/>
            <person name="Hildebrand F."/>
            <person name="Pallen M.J."/>
        </authorList>
    </citation>
    <scope>NUCLEOTIDE SEQUENCE</scope>
    <source>
        <strain evidence="2">ChiSjej1B19-8411</strain>
    </source>
</reference>
<evidence type="ECO:0000313" key="3">
    <source>
        <dbReference type="Proteomes" id="UP000886817"/>
    </source>
</evidence>
<organism evidence="2 3">
    <name type="scientific">Candidatus Blautia gallistercoris</name>
    <dbReference type="NCBI Taxonomy" id="2838490"/>
    <lineage>
        <taxon>Bacteria</taxon>
        <taxon>Bacillati</taxon>
        <taxon>Bacillota</taxon>
        <taxon>Clostridia</taxon>
        <taxon>Lachnospirales</taxon>
        <taxon>Lachnospiraceae</taxon>
        <taxon>Blautia</taxon>
    </lineage>
</organism>
<reference evidence="2" key="2">
    <citation type="submission" date="2021-04" db="EMBL/GenBank/DDBJ databases">
        <authorList>
            <person name="Gilroy R."/>
        </authorList>
    </citation>
    <scope>NUCLEOTIDE SEQUENCE</scope>
    <source>
        <strain evidence="2">ChiSjej1B19-8411</strain>
    </source>
</reference>
<keyword evidence="1" id="KW-0812">Transmembrane</keyword>